<evidence type="ECO:0000313" key="2">
    <source>
        <dbReference type="Proteomes" id="UP001497680"/>
    </source>
</evidence>
<accession>A0ACC0CRM3</accession>
<name>A0ACC0CRM3_9PEZI</name>
<sequence length="685" mass="72854">MNQPTQGQAPQGQPMRLLRPEMMRGINYLSQEEKVRYEEGLRQLWSKIDGNGPETSDHQVAKQKVVEFTRMVMNKVRSVQAASQARNQAAQLGQPVQSTQSAQPNQQQGGQGGQGEQSQNALAAAQKSAAQTIRTQGPNTTNNNISAGTSAAGAAPQNQNTQASQPMPKHIQDHVEKMPWHYLKPPAQYTPEQGAKWLAGTKARYGQLLVSMESIKTRTAKWDAAVKERAEKGQPLSAEEMKKYQAQRAGDTKMYADAQKYVNGVQAQIKNAQAQPNSAGQNAQQGRAQPMQNQNVTSAASSNPMQAATASVNAAMDAAKSQQLGARATPAGQAQPQPQQQPQSQPQHPGTPATPVTPAANIQQQHQQQHQPQQIQAPAAHAIPTPIPQPQIKSEPTNSMAHPPPVNTALAAASAHLSSAGTPTQARVQTPQSASQQAPTSQVRPLTHAAAVNRANSSTNITGQPNNSSGNLTTTPGSTGLLSNGPHAAHSHAHPQPNTPASLNSRMPINKNLPAKSTETPVPVAPVGGVTAGRPSYGGGSSTGGGVMGQPVIAKMPVPQFDAEGEHVLSKKKLDELVRQVCGGGSPGADGNYLTPDVEESVLSAADNFVDNVLHMSCRLAKERGSKVLEIRDMQLVLERVYNIRIPGYSPDELRTVRKIQPSNNWISKVHAVQAAKVMPGKDDK</sequence>
<reference evidence="1 2" key="1">
    <citation type="journal article" date="2022" name="New Phytol.">
        <title>Ecological generalism drives hyperdiversity of secondary metabolite gene clusters in xylarialean endophytes.</title>
        <authorList>
            <person name="Franco M.E.E."/>
            <person name="Wisecaver J.H."/>
            <person name="Arnold A.E."/>
            <person name="Ju Y.M."/>
            <person name="Slot J.C."/>
            <person name="Ahrendt S."/>
            <person name="Moore L.P."/>
            <person name="Eastman K.E."/>
            <person name="Scott K."/>
            <person name="Konkel Z."/>
            <person name="Mondo S.J."/>
            <person name="Kuo A."/>
            <person name="Hayes R.D."/>
            <person name="Haridas S."/>
            <person name="Andreopoulos B."/>
            <person name="Riley R."/>
            <person name="LaButti K."/>
            <person name="Pangilinan J."/>
            <person name="Lipzen A."/>
            <person name="Amirebrahimi M."/>
            <person name="Yan J."/>
            <person name="Adam C."/>
            <person name="Keymanesh K."/>
            <person name="Ng V."/>
            <person name="Louie K."/>
            <person name="Northen T."/>
            <person name="Drula E."/>
            <person name="Henrissat B."/>
            <person name="Hsieh H.M."/>
            <person name="Youens-Clark K."/>
            <person name="Lutzoni F."/>
            <person name="Miadlikowska J."/>
            <person name="Eastwood D.C."/>
            <person name="Hamelin R.C."/>
            <person name="Grigoriev I.V."/>
            <person name="U'Ren J.M."/>
        </authorList>
    </citation>
    <scope>NUCLEOTIDE SEQUENCE [LARGE SCALE GENOMIC DNA]</scope>
    <source>
        <strain evidence="1 2">ER1909</strain>
    </source>
</reference>
<organism evidence="1 2">
    <name type="scientific">Hypoxylon rubiginosum</name>
    <dbReference type="NCBI Taxonomy" id="110542"/>
    <lineage>
        <taxon>Eukaryota</taxon>
        <taxon>Fungi</taxon>
        <taxon>Dikarya</taxon>
        <taxon>Ascomycota</taxon>
        <taxon>Pezizomycotina</taxon>
        <taxon>Sordariomycetes</taxon>
        <taxon>Xylariomycetidae</taxon>
        <taxon>Xylariales</taxon>
        <taxon>Hypoxylaceae</taxon>
        <taxon>Hypoxylon</taxon>
    </lineage>
</organism>
<evidence type="ECO:0000313" key="1">
    <source>
        <dbReference type="EMBL" id="KAI6082998.1"/>
    </source>
</evidence>
<gene>
    <name evidence="1" type="ORF">F4821DRAFT_245671</name>
</gene>
<keyword evidence="2" id="KW-1185">Reference proteome</keyword>
<protein>
    <submittedName>
        <fullName evidence="1">Uncharacterized protein</fullName>
    </submittedName>
</protein>
<comment type="caution">
    <text evidence="1">The sequence shown here is derived from an EMBL/GenBank/DDBJ whole genome shotgun (WGS) entry which is preliminary data.</text>
</comment>
<dbReference type="Proteomes" id="UP001497680">
    <property type="component" value="Unassembled WGS sequence"/>
</dbReference>
<dbReference type="EMBL" id="MU394359">
    <property type="protein sequence ID" value="KAI6082998.1"/>
    <property type="molecule type" value="Genomic_DNA"/>
</dbReference>
<proteinExistence type="predicted"/>